<gene>
    <name evidence="3" type="ORF">IV203_030307</name>
</gene>
<feature type="region of interest" description="Disordered" evidence="1">
    <location>
        <begin position="200"/>
        <end position="234"/>
    </location>
</feature>
<evidence type="ECO:0000256" key="1">
    <source>
        <dbReference type="SAM" id="MobiDB-lite"/>
    </source>
</evidence>
<dbReference type="GO" id="GO:0008270">
    <property type="term" value="F:zinc ion binding"/>
    <property type="evidence" value="ECO:0007669"/>
    <property type="project" value="InterPro"/>
</dbReference>
<dbReference type="EMBL" id="JAGRRH010000007">
    <property type="protein sequence ID" value="KAG7367636.1"/>
    <property type="molecule type" value="Genomic_DNA"/>
</dbReference>
<proteinExistence type="predicted"/>
<reference evidence="3" key="2">
    <citation type="submission" date="2021-04" db="EMBL/GenBank/DDBJ databases">
        <authorList>
            <person name="Podell S."/>
        </authorList>
    </citation>
    <scope>NUCLEOTIDE SEQUENCE</scope>
    <source>
        <strain evidence="3">Hildebrandi</strain>
    </source>
</reference>
<dbReference type="AlphaFoldDB" id="A0A9K3LVT7"/>
<dbReference type="Proteomes" id="UP000693970">
    <property type="component" value="Unassembled WGS sequence"/>
</dbReference>
<evidence type="ECO:0000313" key="3">
    <source>
        <dbReference type="EMBL" id="KAG7367636.1"/>
    </source>
</evidence>
<reference evidence="3" key="1">
    <citation type="journal article" date="2021" name="Sci. Rep.">
        <title>Diploid genomic architecture of Nitzschia inconspicua, an elite biomass production diatom.</title>
        <authorList>
            <person name="Oliver A."/>
            <person name="Podell S."/>
            <person name="Pinowska A."/>
            <person name="Traller J.C."/>
            <person name="Smith S.R."/>
            <person name="McClure R."/>
            <person name="Beliaev A."/>
            <person name="Bohutskyi P."/>
            <person name="Hill E.A."/>
            <person name="Rabines A."/>
            <person name="Zheng H."/>
            <person name="Allen L.Z."/>
            <person name="Kuo A."/>
            <person name="Grigoriev I.V."/>
            <person name="Allen A.E."/>
            <person name="Hazlebeck D."/>
            <person name="Allen E.E."/>
        </authorList>
    </citation>
    <scope>NUCLEOTIDE SEQUENCE</scope>
    <source>
        <strain evidence="3">Hildebrandi</strain>
    </source>
</reference>
<evidence type="ECO:0000259" key="2">
    <source>
        <dbReference type="Pfam" id="PF00383"/>
    </source>
</evidence>
<organism evidence="3 4">
    <name type="scientific">Nitzschia inconspicua</name>
    <dbReference type="NCBI Taxonomy" id="303405"/>
    <lineage>
        <taxon>Eukaryota</taxon>
        <taxon>Sar</taxon>
        <taxon>Stramenopiles</taxon>
        <taxon>Ochrophyta</taxon>
        <taxon>Bacillariophyta</taxon>
        <taxon>Bacillariophyceae</taxon>
        <taxon>Bacillariophycidae</taxon>
        <taxon>Bacillariales</taxon>
        <taxon>Bacillariaceae</taxon>
        <taxon>Nitzschia</taxon>
    </lineage>
</organism>
<dbReference type="InterPro" id="IPR016192">
    <property type="entry name" value="APOBEC/CMP_deaminase_Zn-bd"/>
</dbReference>
<name>A0A9K3LVT7_9STRA</name>
<keyword evidence="4" id="KW-1185">Reference proteome</keyword>
<comment type="caution">
    <text evidence="3">The sequence shown here is derived from an EMBL/GenBank/DDBJ whole genome shotgun (WGS) entry which is preliminary data.</text>
</comment>
<accession>A0A9K3LVT7</accession>
<sequence length="234" mass="26704">MTTTPPTDFVLPLPLLQGIELYGWKPDPVRSRDSNYMDLCMIVTRYSQLKQGSMACILVRSYCCHQTEGSNNTNTNTNHGDKPDHDYEFQFYKDILVVANNMPFYKKNDSEIHAEIAAIGKASRQGLAIDGATAYITMPPCKRCLPALSVAGIQRIVSRHPIIDKASLEAISTRGMSYHQIGQQEERMERINQLVKQYKERNINENSNDNTTTKRETETNTEVEENQQKRTKRN</sequence>
<dbReference type="OrthoDB" id="46889at2759"/>
<dbReference type="InterPro" id="IPR002125">
    <property type="entry name" value="CMP_dCMP_dom"/>
</dbReference>
<dbReference type="PROSITE" id="PS00903">
    <property type="entry name" value="CYT_DCMP_DEAMINASES_1"/>
    <property type="match status" value="1"/>
</dbReference>
<protein>
    <submittedName>
        <fullName evidence="3">dCMP deaminase</fullName>
    </submittedName>
</protein>
<dbReference type="GO" id="GO:0016787">
    <property type="term" value="F:hydrolase activity"/>
    <property type="evidence" value="ECO:0007669"/>
    <property type="project" value="InterPro"/>
</dbReference>
<dbReference type="Pfam" id="PF00383">
    <property type="entry name" value="dCMP_cyt_deam_1"/>
    <property type="match status" value="1"/>
</dbReference>
<evidence type="ECO:0000313" key="4">
    <source>
        <dbReference type="Proteomes" id="UP000693970"/>
    </source>
</evidence>
<feature type="domain" description="CMP/dCMP-type deaminase" evidence="2">
    <location>
        <begin position="31"/>
        <end position="157"/>
    </location>
</feature>